<organism evidence="1 2">
    <name type="scientific">Subdoligranulum variabile DSM 15176</name>
    <dbReference type="NCBI Taxonomy" id="411471"/>
    <lineage>
        <taxon>Bacteria</taxon>
        <taxon>Bacillati</taxon>
        <taxon>Bacillota</taxon>
        <taxon>Clostridia</taxon>
        <taxon>Eubacteriales</taxon>
        <taxon>Oscillospiraceae</taxon>
        <taxon>Subdoligranulum</taxon>
    </lineage>
</organism>
<keyword evidence="2" id="KW-1185">Reference proteome</keyword>
<dbReference type="InterPro" id="IPR050155">
    <property type="entry name" value="HAD-like_hydrolase_sf"/>
</dbReference>
<sequence>MQQYKTILFDLDGTLTDSAPGILNSVRYACGKMGLDVPGEATLRRFLGPPLPSSFRDYLHLNEADVDRAVAAFREYYPDKGIFENEVYPGIPELLRDLKRAGKTVVMATSKPEVFAKRIMEHFALVDCFDAICGATIDETRTDKGDVIAYALETAHIADRQRTVMVGDREHDVKGALRNGLPCIGAVYGYGSAEELTEAGAVALAGTVEELRTLLLG</sequence>
<dbReference type="FunFam" id="3.40.50.1000:FF:000022">
    <property type="entry name" value="Phosphoglycolate phosphatase"/>
    <property type="match status" value="1"/>
</dbReference>
<gene>
    <name evidence="1" type="ORF">SUBVAR_05270</name>
</gene>
<dbReference type="AlphaFoldDB" id="D1PLQ3"/>
<accession>D1PLQ3</accession>
<dbReference type="Gene3D" id="1.10.150.240">
    <property type="entry name" value="Putative phosphatase, domain 2"/>
    <property type="match status" value="1"/>
</dbReference>
<dbReference type="HOGENOM" id="CLU_045011_19_4_9"/>
<dbReference type="CDD" id="cd04302">
    <property type="entry name" value="HAD_5NT"/>
    <property type="match status" value="1"/>
</dbReference>
<dbReference type="GO" id="GO:0004713">
    <property type="term" value="F:protein tyrosine kinase activity"/>
    <property type="evidence" value="ECO:0007669"/>
    <property type="project" value="TreeGrafter"/>
</dbReference>
<dbReference type="EMBL" id="ACBY02000021">
    <property type="protein sequence ID" value="EFB76351.1"/>
    <property type="molecule type" value="Genomic_DNA"/>
</dbReference>
<dbReference type="SFLD" id="SFLDG01129">
    <property type="entry name" value="C1.5:_HAD__Beta-PGM__Phosphata"/>
    <property type="match status" value="1"/>
</dbReference>
<dbReference type="RefSeq" id="WP_007046663.1">
    <property type="nucleotide sequence ID" value="NZ_GG704769.1"/>
</dbReference>
<evidence type="ECO:0000313" key="2">
    <source>
        <dbReference type="Proteomes" id="UP000003438"/>
    </source>
</evidence>
<dbReference type="SFLD" id="SFLDS00003">
    <property type="entry name" value="Haloacid_Dehalogenase"/>
    <property type="match status" value="1"/>
</dbReference>
<name>D1PLQ3_9FIRM</name>
<dbReference type="PANTHER" id="PTHR43434">
    <property type="entry name" value="PHOSPHOGLYCOLATE PHOSPHATASE"/>
    <property type="match status" value="1"/>
</dbReference>
<reference evidence="1" key="1">
    <citation type="submission" date="2009-12" db="EMBL/GenBank/DDBJ databases">
        <authorList>
            <person name="Weinstock G."/>
            <person name="Sodergren E."/>
            <person name="Clifton S."/>
            <person name="Fulton L."/>
            <person name="Fulton B."/>
            <person name="Courtney L."/>
            <person name="Fronick C."/>
            <person name="Harrison M."/>
            <person name="Strong C."/>
            <person name="Farmer C."/>
            <person name="Delahaunty K."/>
            <person name="Markovic C."/>
            <person name="Hall O."/>
            <person name="Minx P."/>
            <person name="Tomlinson C."/>
            <person name="Mitreva M."/>
            <person name="Nelson J."/>
            <person name="Hou S."/>
            <person name="Wollam A."/>
            <person name="Pepin K.H."/>
            <person name="Johnson M."/>
            <person name="Bhonagiri V."/>
            <person name="Nash W.E."/>
            <person name="Warren W."/>
            <person name="Chinwalla A."/>
            <person name="Mardis E.R."/>
            <person name="Wilson R.K."/>
        </authorList>
    </citation>
    <scope>NUCLEOTIDE SEQUENCE [LARGE SCALE GENOMIC DNA]</scope>
    <source>
        <strain evidence="1">DSM 15176</strain>
    </source>
</reference>
<dbReference type="InterPro" id="IPR023214">
    <property type="entry name" value="HAD_sf"/>
</dbReference>
<dbReference type="STRING" id="411471.SUBVAR_05270"/>
<dbReference type="Pfam" id="PF13419">
    <property type="entry name" value="HAD_2"/>
    <property type="match status" value="1"/>
</dbReference>
<dbReference type="PANTHER" id="PTHR43434:SF20">
    <property type="entry name" value="5'-NUCLEOTIDASE"/>
    <property type="match status" value="1"/>
</dbReference>
<dbReference type="GO" id="GO:0016787">
    <property type="term" value="F:hydrolase activity"/>
    <property type="evidence" value="ECO:0007669"/>
    <property type="project" value="UniProtKB-KW"/>
</dbReference>
<comment type="caution">
    <text evidence="1">The sequence shown here is derived from an EMBL/GenBank/DDBJ whole genome shotgun (WGS) entry which is preliminary data.</text>
</comment>
<dbReference type="Gene3D" id="3.40.50.1000">
    <property type="entry name" value="HAD superfamily/HAD-like"/>
    <property type="match status" value="1"/>
</dbReference>
<dbReference type="InterPro" id="IPR041492">
    <property type="entry name" value="HAD_2"/>
</dbReference>
<dbReference type="eggNOG" id="COG0546">
    <property type="taxonomic scope" value="Bacteria"/>
</dbReference>
<dbReference type="OrthoDB" id="9792518at2"/>
<dbReference type="Proteomes" id="UP000003438">
    <property type="component" value="Unassembled WGS sequence"/>
</dbReference>
<dbReference type="GO" id="GO:0005829">
    <property type="term" value="C:cytosol"/>
    <property type="evidence" value="ECO:0007669"/>
    <property type="project" value="TreeGrafter"/>
</dbReference>
<evidence type="ECO:0000313" key="1">
    <source>
        <dbReference type="EMBL" id="EFB76351.1"/>
    </source>
</evidence>
<dbReference type="SUPFAM" id="SSF56784">
    <property type="entry name" value="HAD-like"/>
    <property type="match status" value="1"/>
</dbReference>
<proteinExistence type="predicted"/>
<protein>
    <submittedName>
        <fullName evidence="1">Haloacid dehalogenase-like hydrolase</fullName>
    </submittedName>
</protein>
<dbReference type="InterPro" id="IPR036412">
    <property type="entry name" value="HAD-like_sf"/>
</dbReference>
<dbReference type="InterPro" id="IPR023198">
    <property type="entry name" value="PGP-like_dom2"/>
</dbReference>